<feature type="transmembrane region" description="Helical" evidence="1">
    <location>
        <begin position="24"/>
        <end position="47"/>
    </location>
</feature>
<accession>A0A7G6YB10</accession>
<dbReference type="KEGG" id="lse:F1C12_11425"/>
<sequence length="523" mass="54071">MVATLVRLRLLVLRNSFRRSTSQLVAVIIGGVYALIALVVVLGGLVLLGLAPTEVTRTVVVIAGSAAVLGWAVFPLLLSGIEQTLDPAKLAVYPIPLRPLMLGMLLSAAVGVAGAATTLASLATSLSWIRLPGVALVALLTGVLGAATCIVVSRAVTSVSSGLSGGRRFREASGLLILIPLILAGPIVIGITRGLRSSSDALPAIADGLSWSPLGAVWAVPSQLALGDPLGALARFLIAVATFVVLWLVWRWGLARSLTTPARASSRVRAQGKLGWFGILPGTQSGAIAARCLTYWFRDPRYLRQLLVIPLMPVLFWFYSSLNHSSVLPVIGAPVVAFSLGIGMIADVSYDSTAFALHVAKAVPGRADRWGRAAALLAFAVPAIVIVAVFGAAVGGAWHILPGLIGLSLGILLTGSAVCAVTSARLVFPVPEPGDNPFRSRPGANISLIGPTFAAWGVIAVLCLPEIVLFIVGLATGDALWLWAALVVGVALGGVLVAVGVRIGGSILDARAPELLLQLRKDA</sequence>
<dbReference type="RefSeq" id="WP_185275140.1">
    <property type="nucleotide sequence ID" value="NZ_CP043641.1"/>
</dbReference>
<keyword evidence="1" id="KW-0812">Transmembrane</keyword>
<evidence type="ECO:0000313" key="3">
    <source>
        <dbReference type="Proteomes" id="UP000515511"/>
    </source>
</evidence>
<feature type="transmembrane region" description="Helical" evidence="1">
    <location>
        <begin position="404"/>
        <end position="428"/>
    </location>
</feature>
<evidence type="ECO:0000256" key="1">
    <source>
        <dbReference type="SAM" id="Phobius"/>
    </source>
</evidence>
<keyword evidence="1" id="KW-1133">Transmembrane helix</keyword>
<organism evidence="2 3">
    <name type="scientific">Leifsonia shinshuensis</name>
    <dbReference type="NCBI Taxonomy" id="150026"/>
    <lineage>
        <taxon>Bacteria</taxon>
        <taxon>Bacillati</taxon>
        <taxon>Actinomycetota</taxon>
        <taxon>Actinomycetes</taxon>
        <taxon>Micrococcales</taxon>
        <taxon>Microbacteriaceae</taxon>
        <taxon>Leifsonia</taxon>
    </lineage>
</organism>
<protein>
    <submittedName>
        <fullName evidence="2">Transporter</fullName>
    </submittedName>
</protein>
<feature type="transmembrane region" description="Helical" evidence="1">
    <location>
        <begin position="174"/>
        <end position="195"/>
    </location>
</feature>
<feature type="transmembrane region" description="Helical" evidence="1">
    <location>
        <begin position="302"/>
        <end position="320"/>
    </location>
</feature>
<feature type="transmembrane region" description="Helical" evidence="1">
    <location>
        <begin position="59"/>
        <end position="79"/>
    </location>
</feature>
<feature type="transmembrane region" description="Helical" evidence="1">
    <location>
        <begin position="232"/>
        <end position="254"/>
    </location>
</feature>
<dbReference type="EMBL" id="CP043641">
    <property type="protein sequence ID" value="QNE35675.1"/>
    <property type="molecule type" value="Genomic_DNA"/>
</dbReference>
<feature type="transmembrane region" description="Helical" evidence="1">
    <location>
        <begin position="374"/>
        <end position="398"/>
    </location>
</feature>
<evidence type="ECO:0000313" key="2">
    <source>
        <dbReference type="EMBL" id="QNE35675.1"/>
    </source>
</evidence>
<reference evidence="3" key="1">
    <citation type="submission" date="2019-09" db="EMBL/GenBank/DDBJ databases">
        <title>Antimicrobial potential of Antarctic Bacteria.</title>
        <authorList>
            <person name="Benaud N."/>
            <person name="Edwards R.J."/>
            <person name="Ferrari B.C."/>
        </authorList>
    </citation>
    <scope>NUCLEOTIDE SEQUENCE [LARGE SCALE GENOMIC DNA]</scope>
    <source>
        <strain evidence="3">INR9</strain>
    </source>
</reference>
<proteinExistence type="predicted"/>
<dbReference type="AlphaFoldDB" id="A0A7G6YB10"/>
<feature type="transmembrane region" description="Helical" evidence="1">
    <location>
        <begin position="274"/>
        <end position="290"/>
    </location>
</feature>
<keyword evidence="1" id="KW-0472">Membrane</keyword>
<feature type="transmembrane region" description="Helical" evidence="1">
    <location>
        <begin position="326"/>
        <end position="346"/>
    </location>
</feature>
<feature type="transmembrane region" description="Helical" evidence="1">
    <location>
        <begin position="129"/>
        <end position="153"/>
    </location>
</feature>
<dbReference type="Proteomes" id="UP000515511">
    <property type="component" value="Chromosome"/>
</dbReference>
<feature type="transmembrane region" description="Helical" evidence="1">
    <location>
        <begin position="480"/>
        <end position="501"/>
    </location>
</feature>
<feature type="transmembrane region" description="Helical" evidence="1">
    <location>
        <begin position="100"/>
        <end position="123"/>
    </location>
</feature>
<gene>
    <name evidence="2" type="ORF">F1C12_11425</name>
</gene>
<feature type="transmembrane region" description="Helical" evidence="1">
    <location>
        <begin position="448"/>
        <end position="474"/>
    </location>
</feature>
<name>A0A7G6YB10_9MICO</name>